<sequence length="212" mass="24162">MTLECFDLLLAALQTDPVFQNQSNLPQMSVDAQLAIALYHFGHYGNAISTTMVALWAGVGYGTVRLLTNHIMTAVCRAEFRRVDLYWPTAEEKEEAKQWVEENSCPAWHNGWEMVDGTLIPLHSQPGFYGNSWYDCKSNYSMKVNIISTPDIWIIDYSVGLPGSQHDSTAFTETHISQEHHTLLAPDEWIFADTAYPLHDWCQKPYKKYVAL</sequence>
<dbReference type="OrthoDB" id="3228141at2759"/>
<dbReference type="HOGENOM" id="CLU_018552_1_4_1"/>
<proteinExistence type="predicted"/>
<organism evidence="4 5">
    <name type="scientific">Paxillus rubicundulus Ve08.2h10</name>
    <dbReference type="NCBI Taxonomy" id="930991"/>
    <lineage>
        <taxon>Eukaryota</taxon>
        <taxon>Fungi</taxon>
        <taxon>Dikarya</taxon>
        <taxon>Basidiomycota</taxon>
        <taxon>Agaricomycotina</taxon>
        <taxon>Agaricomycetes</taxon>
        <taxon>Agaricomycetidae</taxon>
        <taxon>Boletales</taxon>
        <taxon>Paxilineae</taxon>
        <taxon>Paxillaceae</taxon>
        <taxon>Paxillus</taxon>
    </lineage>
</organism>
<accession>A0A0D0D5V6</accession>
<dbReference type="GO" id="GO:0046872">
    <property type="term" value="F:metal ion binding"/>
    <property type="evidence" value="ECO:0007669"/>
    <property type="project" value="UniProtKB-KW"/>
</dbReference>
<protein>
    <recommendedName>
        <fullName evidence="3">DDE Tnp4 domain-containing protein</fullName>
    </recommendedName>
</protein>
<dbReference type="EMBL" id="KN825313">
    <property type="protein sequence ID" value="KIK92117.1"/>
    <property type="molecule type" value="Genomic_DNA"/>
</dbReference>
<keyword evidence="5" id="KW-1185">Reference proteome</keyword>
<evidence type="ECO:0000313" key="5">
    <source>
        <dbReference type="Proteomes" id="UP000054538"/>
    </source>
</evidence>
<feature type="non-terminal residue" evidence="4">
    <location>
        <position position="212"/>
    </location>
</feature>
<feature type="domain" description="DDE Tnp4" evidence="3">
    <location>
        <begin position="115"/>
        <end position="208"/>
    </location>
</feature>
<evidence type="ECO:0000256" key="2">
    <source>
        <dbReference type="ARBA" id="ARBA00022723"/>
    </source>
</evidence>
<keyword evidence="2" id="KW-0479">Metal-binding</keyword>
<evidence type="ECO:0000256" key="1">
    <source>
        <dbReference type="ARBA" id="ARBA00001968"/>
    </source>
</evidence>
<gene>
    <name evidence="4" type="ORF">PAXRUDRAFT_794583</name>
</gene>
<evidence type="ECO:0000313" key="4">
    <source>
        <dbReference type="EMBL" id="KIK92117.1"/>
    </source>
</evidence>
<comment type="cofactor">
    <cofactor evidence="1">
        <name>a divalent metal cation</name>
        <dbReference type="ChEBI" id="CHEBI:60240"/>
    </cofactor>
</comment>
<dbReference type="Pfam" id="PF13359">
    <property type="entry name" value="DDE_Tnp_4"/>
    <property type="match status" value="1"/>
</dbReference>
<dbReference type="Proteomes" id="UP000054538">
    <property type="component" value="Unassembled WGS sequence"/>
</dbReference>
<dbReference type="InterPro" id="IPR027806">
    <property type="entry name" value="HARBI1_dom"/>
</dbReference>
<reference evidence="5" key="2">
    <citation type="submission" date="2015-01" db="EMBL/GenBank/DDBJ databases">
        <title>Evolutionary Origins and Diversification of the Mycorrhizal Mutualists.</title>
        <authorList>
            <consortium name="DOE Joint Genome Institute"/>
            <consortium name="Mycorrhizal Genomics Consortium"/>
            <person name="Kohler A."/>
            <person name="Kuo A."/>
            <person name="Nagy L.G."/>
            <person name="Floudas D."/>
            <person name="Copeland A."/>
            <person name="Barry K.W."/>
            <person name="Cichocki N."/>
            <person name="Veneault-Fourrey C."/>
            <person name="LaButti K."/>
            <person name="Lindquist E.A."/>
            <person name="Lipzen A."/>
            <person name="Lundell T."/>
            <person name="Morin E."/>
            <person name="Murat C."/>
            <person name="Riley R."/>
            <person name="Ohm R."/>
            <person name="Sun H."/>
            <person name="Tunlid A."/>
            <person name="Henrissat B."/>
            <person name="Grigoriev I.V."/>
            <person name="Hibbett D.S."/>
            <person name="Martin F."/>
        </authorList>
    </citation>
    <scope>NUCLEOTIDE SEQUENCE [LARGE SCALE GENOMIC DNA]</scope>
    <source>
        <strain evidence="5">Ve08.2h10</strain>
    </source>
</reference>
<dbReference type="InParanoid" id="A0A0D0D5V6"/>
<evidence type="ECO:0000259" key="3">
    <source>
        <dbReference type="Pfam" id="PF13359"/>
    </source>
</evidence>
<reference evidence="4 5" key="1">
    <citation type="submission" date="2014-04" db="EMBL/GenBank/DDBJ databases">
        <authorList>
            <consortium name="DOE Joint Genome Institute"/>
            <person name="Kuo A."/>
            <person name="Kohler A."/>
            <person name="Jargeat P."/>
            <person name="Nagy L.G."/>
            <person name="Floudas D."/>
            <person name="Copeland A."/>
            <person name="Barry K.W."/>
            <person name="Cichocki N."/>
            <person name="Veneault-Fourrey C."/>
            <person name="LaButti K."/>
            <person name="Lindquist E.A."/>
            <person name="Lipzen A."/>
            <person name="Lundell T."/>
            <person name="Morin E."/>
            <person name="Murat C."/>
            <person name="Sun H."/>
            <person name="Tunlid A."/>
            <person name="Henrissat B."/>
            <person name="Grigoriev I.V."/>
            <person name="Hibbett D.S."/>
            <person name="Martin F."/>
            <person name="Nordberg H.P."/>
            <person name="Cantor M.N."/>
            <person name="Hua S.X."/>
        </authorList>
    </citation>
    <scope>NUCLEOTIDE SEQUENCE [LARGE SCALE GENOMIC DNA]</scope>
    <source>
        <strain evidence="4 5">Ve08.2h10</strain>
    </source>
</reference>
<name>A0A0D0D5V6_9AGAM</name>
<dbReference type="AlphaFoldDB" id="A0A0D0D5V6"/>